<proteinExistence type="predicted"/>
<dbReference type="Proteomes" id="UP001165121">
    <property type="component" value="Unassembled WGS sequence"/>
</dbReference>
<reference evidence="2" key="1">
    <citation type="submission" date="2023-04" db="EMBL/GenBank/DDBJ databases">
        <title>Phytophthora fragariaefolia NBRC 109709.</title>
        <authorList>
            <person name="Ichikawa N."/>
            <person name="Sato H."/>
            <person name="Tonouchi N."/>
        </authorList>
    </citation>
    <scope>NUCLEOTIDE SEQUENCE</scope>
    <source>
        <strain evidence="2">NBRC 109709</strain>
    </source>
</reference>
<organism evidence="2 3">
    <name type="scientific">Phytophthora fragariaefolia</name>
    <dbReference type="NCBI Taxonomy" id="1490495"/>
    <lineage>
        <taxon>Eukaryota</taxon>
        <taxon>Sar</taxon>
        <taxon>Stramenopiles</taxon>
        <taxon>Oomycota</taxon>
        <taxon>Peronosporomycetes</taxon>
        <taxon>Peronosporales</taxon>
        <taxon>Peronosporaceae</taxon>
        <taxon>Phytophthora</taxon>
    </lineage>
</organism>
<feature type="compositionally biased region" description="Basic and acidic residues" evidence="1">
    <location>
        <begin position="1"/>
        <end position="19"/>
    </location>
</feature>
<feature type="region of interest" description="Disordered" evidence="1">
    <location>
        <begin position="1"/>
        <end position="65"/>
    </location>
</feature>
<accession>A0A9W6YC26</accession>
<evidence type="ECO:0000256" key="1">
    <source>
        <dbReference type="SAM" id="MobiDB-lite"/>
    </source>
</evidence>
<protein>
    <submittedName>
        <fullName evidence="2">Unnamed protein product</fullName>
    </submittedName>
</protein>
<evidence type="ECO:0000313" key="2">
    <source>
        <dbReference type="EMBL" id="GMF63271.1"/>
    </source>
</evidence>
<keyword evidence="3" id="KW-1185">Reference proteome</keyword>
<dbReference type="AlphaFoldDB" id="A0A9W6YC26"/>
<sequence length="145" mass="16480">MEARDHPPDPDTAHRDGAKPAKPLQESAPSDDLITPTPARDIEPDIEPPENESQNPEGIPEKRAPFSELVIEMEKTFHHREQQYERDEHERNQVMQQMFTIAFNQQDRKELPDEKCSGATHSGNLHISATNGYIQVGHMQCGHHS</sequence>
<name>A0A9W6YC26_9STRA</name>
<evidence type="ECO:0000313" key="3">
    <source>
        <dbReference type="Proteomes" id="UP001165121"/>
    </source>
</evidence>
<gene>
    <name evidence="2" type="ORF">Pfra01_002763400</name>
</gene>
<dbReference type="EMBL" id="BSXT01006905">
    <property type="protein sequence ID" value="GMF63271.1"/>
    <property type="molecule type" value="Genomic_DNA"/>
</dbReference>
<comment type="caution">
    <text evidence="2">The sequence shown here is derived from an EMBL/GenBank/DDBJ whole genome shotgun (WGS) entry which is preliminary data.</text>
</comment>